<feature type="compositionally biased region" description="Pro residues" evidence="1">
    <location>
        <begin position="442"/>
        <end position="455"/>
    </location>
</feature>
<dbReference type="EMBL" id="HBIW01019457">
    <property type="protein sequence ID" value="CAE0701310.1"/>
    <property type="molecule type" value="Transcribed_RNA"/>
</dbReference>
<evidence type="ECO:0000313" key="3">
    <source>
        <dbReference type="EMBL" id="CAH0367360.1"/>
    </source>
</evidence>
<feature type="compositionally biased region" description="Polar residues" evidence="1">
    <location>
        <begin position="458"/>
        <end position="479"/>
    </location>
</feature>
<dbReference type="EMBL" id="CAKKNE010000002">
    <property type="protein sequence ID" value="CAH0367360.1"/>
    <property type="molecule type" value="Genomic_DNA"/>
</dbReference>
<proteinExistence type="predicted"/>
<feature type="region of interest" description="Disordered" evidence="1">
    <location>
        <begin position="109"/>
        <end position="147"/>
    </location>
</feature>
<gene>
    <name evidence="2" type="ORF">PCAL00307_LOCUS16746</name>
    <name evidence="3" type="ORF">PECAL_2P03760</name>
</gene>
<reference evidence="2" key="1">
    <citation type="submission" date="2021-01" db="EMBL/GenBank/DDBJ databases">
        <authorList>
            <person name="Corre E."/>
            <person name="Pelletier E."/>
            <person name="Niang G."/>
            <person name="Scheremetjew M."/>
            <person name="Finn R."/>
            <person name="Kale V."/>
            <person name="Holt S."/>
            <person name="Cochrane G."/>
            <person name="Meng A."/>
            <person name="Brown T."/>
            <person name="Cohen L."/>
        </authorList>
    </citation>
    <scope>NUCLEOTIDE SEQUENCE</scope>
    <source>
        <strain evidence="2">CCMP1756</strain>
    </source>
</reference>
<feature type="region of interest" description="Disordered" evidence="1">
    <location>
        <begin position="381"/>
        <end position="495"/>
    </location>
</feature>
<dbReference type="Proteomes" id="UP000789595">
    <property type="component" value="Unassembled WGS sequence"/>
</dbReference>
<accession>A0A7S4EAZ9</accession>
<dbReference type="OrthoDB" id="10678997at2759"/>
<name>A0A7S4EAZ9_9STRA</name>
<keyword evidence="4" id="KW-1185">Reference proteome</keyword>
<sequence>MLTLGFHNPFAVLGKESPKPETRASAQGASYPGVLRRALSPKSPPRSRRGSADLASPRSPPKVTQASQGESDADGTPRQPNEDVAPMVEAGTPLKAFLNALVNAEAAVAAADGAPRRPQPRSPPRVEDAGGRRSALKSPENPRPRKRARVTFASQELSALPFTPPPDEAATDDGDPIADLLDHLSAALDSADAVRAAICDGDEATQRSVARVAAALDSEQTSSGADRRAARAAAFLRDEVAALADDRASSALEARHAEVLSSLVRRELKLLLNDAVAIVQGTGSVRFNFDDPAALLHRALRALEDGGGPAWARRRAPQATASEEEARDVLGLAAAHGFALSVLTQSSVRAKLAAGDFERLERLCARIRGPVDASLNELAAAGASVETPQPVEEEDEDKKRPASPASQAVGRAAAAAAAAARLSQEKEEPEAAPAVSPEEELPPPPPPTSMPPPLPAVSQSPVQEAPDSPTSVQAASPSISPRPKSPLPKFHSSAPPRLACLAPLKDAHALKCALLACAPDAHAAAADAIARLSALRDAREAEAAARSRKKKKRKRPKPLFDELAAAGVFLYPEIGAFDAAE</sequence>
<evidence type="ECO:0000313" key="4">
    <source>
        <dbReference type="Proteomes" id="UP000789595"/>
    </source>
</evidence>
<evidence type="ECO:0000256" key="1">
    <source>
        <dbReference type="SAM" id="MobiDB-lite"/>
    </source>
</evidence>
<protein>
    <submittedName>
        <fullName evidence="2">Uncharacterized protein</fullName>
    </submittedName>
</protein>
<reference evidence="3" key="2">
    <citation type="submission" date="2021-11" db="EMBL/GenBank/DDBJ databases">
        <authorList>
            <consortium name="Genoscope - CEA"/>
            <person name="William W."/>
        </authorList>
    </citation>
    <scope>NUCLEOTIDE SEQUENCE</scope>
</reference>
<dbReference type="AlphaFoldDB" id="A0A7S4EAZ9"/>
<evidence type="ECO:0000313" key="2">
    <source>
        <dbReference type="EMBL" id="CAE0701310.1"/>
    </source>
</evidence>
<feature type="region of interest" description="Disordered" evidence="1">
    <location>
        <begin position="1"/>
        <end position="90"/>
    </location>
</feature>
<organism evidence="2">
    <name type="scientific">Pelagomonas calceolata</name>
    <dbReference type="NCBI Taxonomy" id="35677"/>
    <lineage>
        <taxon>Eukaryota</taxon>
        <taxon>Sar</taxon>
        <taxon>Stramenopiles</taxon>
        <taxon>Ochrophyta</taxon>
        <taxon>Pelagophyceae</taxon>
        <taxon>Pelagomonadales</taxon>
        <taxon>Pelagomonadaceae</taxon>
        <taxon>Pelagomonas</taxon>
    </lineage>
</organism>